<organism evidence="1 2">
    <name type="scientific">Coemansia linderi</name>
    <dbReference type="NCBI Taxonomy" id="2663919"/>
    <lineage>
        <taxon>Eukaryota</taxon>
        <taxon>Fungi</taxon>
        <taxon>Fungi incertae sedis</taxon>
        <taxon>Zoopagomycota</taxon>
        <taxon>Kickxellomycotina</taxon>
        <taxon>Kickxellomycetes</taxon>
        <taxon>Kickxellales</taxon>
        <taxon>Kickxellaceae</taxon>
        <taxon>Coemansia</taxon>
    </lineage>
</organism>
<evidence type="ECO:0000313" key="2">
    <source>
        <dbReference type="Proteomes" id="UP001140066"/>
    </source>
</evidence>
<keyword evidence="2" id="KW-1185">Reference proteome</keyword>
<gene>
    <name evidence="1" type="ORF">GGI18_004682</name>
</gene>
<accession>A0ACC1K5B2</accession>
<reference evidence="1" key="1">
    <citation type="submission" date="2022-07" db="EMBL/GenBank/DDBJ databases">
        <title>Phylogenomic reconstructions and comparative analyses of Kickxellomycotina fungi.</title>
        <authorList>
            <person name="Reynolds N.K."/>
            <person name="Stajich J.E."/>
            <person name="Barry K."/>
            <person name="Grigoriev I.V."/>
            <person name="Crous P."/>
            <person name="Smith M.E."/>
        </authorList>
    </citation>
    <scope>NUCLEOTIDE SEQUENCE</scope>
    <source>
        <strain evidence="1">BCRC 34191</strain>
    </source>
</reference>
<sequence>GDKPQPHTPAGNAPKQDLPGTRLFKVLNPELYMKPNRLIMYGGVAALAGVILWLGSDELRHRQNQALAGVGSNESATISSQRTQTYQERMAELKRESK</sequence>
<proteinExistence type="predicted"/>
<feature type="non-terminal residue" evidence="1">
    <location>
        <position position="1"/>
    </location>
</feature>
<protein>
    <submittedName>
        <fullName evidence="1">Uncharacterized protein</fullName>
    </submittedName>
</protein>
<evidence type="ECO:0000313" key="1">
    <source>
        <dbReference type="EMBL" id="KAJ2773678.1"/>
    </source>
</evidence>
<dbReference type="Proteomes" id="UP001140066">
    <property type="component" value="Unassembled WGS sequence"/>
</dbReference>
<comment type="caution">
    <text evidence="1">The sequence shown here is derived from an EMBL/GenBank/DDBJ whole genome shotgun (WGS) entry which is preliminary data.</text>
</comment>
<dbReference type="EMBL" id="JANBUK010002263">
    <property type="protein sequence ID" value="KAJ2773678.1"/>
    <property type="molecule type" value="Genomic_DNA"/>
</dbReference>
<name>A0ACC1K5B2_9FUNG</name>